<evidence type="ECO:0000313" key="2">
    <source>
        <dbReference type="Proteomes" id="UP000270296"/>
    </source>
</evidence>
<keyword evidence="2" id="KW-1185">Reference proteome</keyword>
<evidence type="ECO:0000313" key="1">
    <source>
        <dbReference type="EMBL" id="VDP06415.1"/>
    </source>
</evidence>
<dbReference type="Proteomes" id="UP000270296">
    <property type="component" value="Unassembled WGS sequence"/>
</dbReference>
<dbReference type="EMBL" id="UZAM01008786">
    <property type="protein sequence ID" value="VDP06415.1"/>
    <property type="molecule type" value="Genomic_DNA"/>
</dbReference>
<dbReference type="AlphaFoldDB" id="A0A183INF6"/>
<gene>
    <name evidence="1" type="ORF">SBAD_LOCUS5154</name>
</gene>
<reference evidence="1 2" key="2">
    <citation type="submission" date="2018-11" db="EMBL/GenBank/DDBJ databases">
        <authorList>
            <consortium name="Pathogen Informatics"/>
        </authorList>
    </citation>
    <scope>NUCLEOTIDE SEQUENCE [LARGE SCALE GENOMIC DNA]</scope>
</reference>
<organism evidence="3">
    <name type="scientific">Soboliphyme baturini</name>
    <dbReference type="NCBI Taxonomy" id="241478"/>
    <lineage>
        <taxon>Eukaryota</taxon>
        <taxon>Metazoa</taxon>
        <taxon>Ecdysozoa</taxon>
        <taxon>Nematoda</taxon>
        <taxon>Enoplea</taxon>
        <taxon>Dorylaimia</taxon>
        <taxon>Dioctophymatida</taxon>
        <taxon>Dioctophymatoidea</taxon>
        <taxon>Soboliphymatidae</taxon>
        <taxon>Soboliphyme</taxon>
    </lineage>
</organism>
<proteinExistence type="predicted"/>
<sequence>MDYGMKRPKTVVTVAAGSLPRWTRMKVRIRNAASVYCRTGLWKTLSNNSNDSFDCDRKPAQRSDETPFVTDLISGPIATTHQLHWSDEKSKVLQRFLTRR</sequence>
<name>A0A183INF6_9BILA</name>
<protein>
    <submittedName>
        <fullName evidence="1 3">Uncharacterized protein</fullName>
    </submittedName>
</protein>
<accession>A0A183INF6</accession>
<reference evidence="3" key="1">
    <citation type="submission" date="2016-06" db="UniProtKB">
        <authorList>
            <consortium name="WormBaseParasite"/>
        </authorList>
    </citation>
    <scope>IDENTIFICATION</scope>
</reference>
<evidence type="ECO:0000313" key="3">
    <source>
        <dbReference type="WBParaSite" id="SBAD_0000536201-mRNA-1"/>
    </source>
</evidence>
<dbReference type="WBParaSite" id="SBAD_0000536201-mRNA-1">
    <property type="protein sequence ID" value="SBAD_0000536201-mRNA-1"/>
    <property type="gene ID" value="SBAD_0000536201"/>
</dbReference>